<keyword evidence="1" id="KW-1133">Transmembrane helix</keyword>
<dbReference type="RefSeq" id="WP_172455027.1">
    <property type="nucleotide sequence ID" value="NZ_JANJZD010000014.1"/>
</dbReference>
<feature type="transmembrane region" description="Helical" evidence="1">
    <location>
        <begin position="12"/>
        <end position="30"/>
    </location>
</feature>
<reference evidence="2 3" key="1">
    <citation type="submission" date="2018-01" db="EMBL/GenBank/DDBJ databases">
        <authorList>
            <person name="Gaut B.S."/>
            <person name="Morton B.R."/>
            <person name="Clegg M.T."/>
            <person name="Duvall M.R."/>
        </authorList>
    </citation>
    <scope>NUCLEOTIDE SEQUENCE [LARGE SCALE GENOMIC DNA]</scope>
    <source>
        <strain evidence="2">GP69</strain>
    </source>
</reference>
<protein>
    <submittedName>
        <fullName evidence="2">Uncharacterized protein</fullName>
    </submittedName>
</protein>
<name>A0A2K4ZEQ6_9FIRM</name>
<proteinExistence type="predicted"/>
<keyword evidence="1" id="KW-0812">Transmembrane</keyword>
<keyword evidence="3" id="KW-1185">Reference proteome</keyword>
<dbReference type="Proteomes" id="UP000236311">
    <property type="component" value="Unassembled WGS sequence"/>
</dbReference>
<evidence type="ECO:0000313" key="3">
    <source>
        <dbReference type="Proteomes" id="UP000236311"/>
    </source>
</evidence>
<gene>
    <name evidence="2" type="ORF">AMURIS_01657</name>
</gene>
<dbReference type="EMBL" id="OFSM01000007">
    <property type="protein sequence ID" value="SOY28942.1"/>
    <property type="molecule type" value="Genomic_DNA"/>
</dbReference>
<evidence type="ECO:0000256" key="1">
    <source>
        <dbReference type="SAM" id="Phobius"/>
    </source>
</evidence>
<evidence type="ECO:0000313" key="2">
    <source>
        <dbReference type="EMBL" id="SOY28942.1"/>
    </source>
</evidence>
<dbReference type="AlphaFoldDB" id="A0A2K4ZEQ6"/>
<accession>A0A2K4ZEQ6</accession>
<sequence length="49" mass="5888">MSFFENLKLVCGWDILVLVILIGATAWFFVRRYQLNKEKKELQNRLSKK</sequence>
<organism evidence="2 3">
    <name type="scientific">Acetatifactor muris</name>
    <dbReference type="NCBI Taxonomy" id="879566"/>
    <lineage>
        <taxon>Bacteria</taxon>
        <taxon>Bacillati</taxon>
        <taxon>Bacillota</taxon>
        <taxon>Clostridia</taxon>
        <taxon>Lachnospirales</taxon>
        <taxon>Lachnospiraceae</taxon>
        <taxon>Acetatifactor</taxon>
    </lineage>
</organism>
<keyword evidence="1" id="KW-0472">Membrane</keyword>